<gene>
    <name evidence="1" type="ORF">TIFTF001_021493</name>
</gene>
<evidence type="ECO:0000313" key="2">
    <source>
        <dbReference type="Proteomes" id="UP001187192"/>
    </source>
</evidence>
<comment type="caution">
    <text evidence="1">The sequence shown here is derived from an EMBL/GenBank/DDBJ whole genome shotgun (WGS) entry which is preliminary data.</text>
</comment>
<dbReference type="AlphaFoldDB" id="A0AA88ACU7"/>
<reference evidence="1" key="1">
    <citation type="submission" date="2023-07" db="EMBL/GenBank/DDBJ databases">
        <title>draft genome sequence of fig (Ficus carica).</title>
        <authorList>
            <person name="Takahashi T."/>
            <person name="Nishimura K."/>
        </authorList>
    </citation>
    <scope>NUCLEOTIDE SEQUENCE</scope>
</reference>
<organism evidence="1 2">
    <name type="scientific">Ficus carica</name>
    <name type="common">Common fig</name>
    <dbReference type="NCBI Taxonomy" id="3494"/>
    <lineage>
        <taxon>Eukaryota</taxon>
        <taxon>Viridiplantae</taxon>
        <taxon>Streptophyta</taxon>
        <taxon>Embryophyta</taxon>
        <taxon>Tracheophyta</taxon>
        <taxon>Spermatophyta</taxon>
        <taxon>Magnoliopsida</taxon>
        <taxon>eudicotyledons</taxon>
        <taxon>Gunneridae</taxon>
        <taxon>Pentapetalae</taxon>
        <taxon>rosids</taxon>
        <taxon>fabids</taxon>
        <taxon>Rosales</taxon>
        <taxon>Moraceae</taxon>
        <taxon>Ficeae</taxon>
        <taxon>Ficus</taxon>
    </lineage>
</organism>
<keyword evidence="2" id="KW-1185">Reference proteome</keyword>
<evidence type="ECO:0000313" key="1">
    <source>
        <dbReference type="EMBL" id="GMN52338.1"/>
    </source>
</evidence>
<protein>
    <submittedName>
        <fullName evidence="1">Uncharacterized protein</fullName>
    </submittedName>
</protein>
<dbReference type="EMBL" id="BTGU01000041">
    <property type="protein sequence ID" value="GMN52338.1"/>
    <property type="molecule type" value="Genomic_DNA"/>
</dbReference>
<proteinExistence type="predicted"/>
<name>A0AA88ACU7_FICCA</name>
<dbReference type="Gramene" id="FCD_00013754-RA">
    <property type="protein sequence ID" value="FCD_00013754-RA:cds"/>
    <property type="gene ID" value="FCD_00013754"/>
</dbReference>
<accession>A0AA88ACU7</accession>
<sequence>MSLEPRPYPDIRIGPTRIGVSTGVSPAHGPKRWATDPVSLGHIFIITSSKRTQKLEYKRHPTFKHKTACDSLDSEIAPIASSLTSLAPDRHRRSPKPRVQYLTVDLPCRRRSRSELVALINLQADFIFKAFKKILAR</sequence>
<dbReference type="Proteomes" id="UP001187192">
    <property type="component" value="Unassembled WGS sequence"/>
</dbReference>